<evidence type="ECO:0000256" key="4">
    <source>
        <dbReference type="ARBA" id="ARBA00023014"/>
    </source>
</evidence>
<feature type="chain" id="PRO_5010201888" evidence="5">
    <location>
        <begin position="32"/>
        <end position="237"/>
    </location>
</feature>
<dbReference type="InterPro" id="IPR054822">
    <property type="entry name" value="DsrO-like"/>
</dbReference>
<keyword evidence="2" id="KW-0479">Metal-binding</keyword>
<dbReference type="InterPro" id="IPR017896">
    <property type="entry name" value="4Fe4S_Fe-S-bd"/>
</dbReference>
<keyword evidence="4" id="KW-0411">Iron-sulfur</keyword>
<dbReference type="OrthoDB" id="9779457at2"/>
<dbReference type="PANTHER" id="PTHR43177">
    <property type="entry name" value="PROTEIN NRFC"/>
    <property type="match status" value="1"/>
</dbReference>
<feature type="signal peptide" evidence="5">
    <location>
        <begin position="1"/>
        <end position="31"/>
    </location>
</feature>
<dbReference type="InterPro" id="IPR006311">
    <property type="entry name" value="TAT_signal"/>
</dbReference>
<gene>
    <name evidence="7" type="ORF">SAMN04244559_02139</name>
</gene>
<sequence>MTPRRTFLVAALTGAGMATLAPGLLLIPAQAAAGADPARRFAILIDVTRCSADCTACVTACQAEQGWGPQGLGAADPHWVRKVEATDPTTGSTLSLPVLCQHCDNPPCVDVCPTGASFVRPDGIVLVDRHRCIGCRFCQMACPVKARSFVAAPQDDQRPHMPRGQGTVEACTLCVHRLDAGRQPACVEACGRDGGGAMLFGDLTDPDGPLVRALAARAASSLRADLGLGGRIRYAGL</sequence>
<proteinExistence type="predicted"/>
<dbReference type="PROSITE" id="PS51379">
    <property type="entry name" value="4FE4S_FER_2"/>
    <property type="match status" value="2"/>
</dbReference>
<protein>
    <submittedName>
        <fullName evidence="7">Prokaryotic molybdopterin-containing oxidoreductase family, iron-sulfur binding subunit</fullName>
    </submittedName>
</protein>
<accession>A0A1H6HWP1</accession>
<feature type="domain" description="4Fe-4S ferredoxin-type" evidence="6">
    <location>
        <begin position="123"/>
        <end position="152"/>
    </location>
</feature>
<feature type="domain" description="4Fe-4S ferredoxin-type" evidence="6">
    <location>
        <begin position="91"/>
        <end position="122"/>
    </location>
</feature>
<evidence type="ECO:0000256" key="5">
    <source>
        <dbReference type="SAM" id="SignalP"/>
    </source>
</evidence>
<reference evidence="8" key="1">
    <citation type="submission" date="2016-10" db="EMBL/GenBank/DDBJ databases">
        <authorList>
            <person name="Varghese N."/>
            <person name="Submissions S."/>
        </authorList>
    </citation>
    <scope>NUCLEOTIDE SEQUENCE [LARGE SCALE GENOMIC DNA]</scope>
    <source>
        <strain evidence="8">DSM 13234</strain>
    </source>
</reference>
<dbReference type="NCBIfam" id="NF045797">
    <property type="entry name" value="DsrO"/>
    <property type="match status" value="1"/>
</dbReference>
<evidence type="ECO:0000256" key="1">
    <source>
        <dbReference type="ARBA" id="ARBA00022485"/>
    </source>
</evidence>
<evidence type="ECO:0000313" key="8">
    <source>
        <dbReference type="Proteomes" id="UP000182983"/>
    </source>
</evidence>
<dbReference type="GO" id="GO:0046872">
    <property type="term" value="F:metal ion binding"/>
    <property type="evidence" value="ECO:0007669"/>
    <property type="project" value="UniProtKB-KW"/>
</dbReference>
<dbReference type="PANTHER" id="PTHR43177:SF3">
    <property type="entry name" value="PROTEIN NRFC HOMOLOG"/>
    <property type="match status" value="1"/>
</dbReference>
<dbReference type="EMBL" id="FNWO01000008">
    <property type="protein sequence ID" value="SEH40488.1"/>
    <property type="molecule type" value="Genomic_DNA"/>
</dbReference>
<keyword evidence="5" id="KW-0732">Signal</keyword>
<organism evidence="7 8">
    <name type="scientific">Magnetospirillum fulvum</name>
    <name type="common">Rhodospirillum fulvum</name>
    <dbReference type="NCBI Taxonomy" id="1082"/>
    <lineage>
        <taxon>Bacteria</taxon>
        <taxon>Pseudomonadati</taxon>
        <taxon>Pseudomonadota</taxon>
        <taxon>Alphaproteobacteria</taxon>
        <taxon>Rhodospirillales</taxon>
        <taxon>Rhodospirillaceae</taxon>
        <taxon>Magnetospirillum</taxon>
    </lineage>
</organism>
<keyword evidence="8" id="KW-1185">Reference proteome</keyword>
<dbReference type="RefSeq" id="WP_074768381.1">
    <property type="nucleotide sequence ID" value="NZ_FNWO01000008.1"/>
</dbReference>
<evidence type="ECO:0000256" key="3">
    <source>
        <dbReference type="ARBA" id="ARBA00023004"/>
    </source>
</evidence>
<dbReference type="Gene3D" id="3.30.70.20">
    <property type="match status" value="2"/>
</dbReference>
<dbReference type="Pfam" id="PF13247">
    <property type="entry name" value="Fer4_11"/>
    <property type="match status" value="1"/>
</dbReference>
<dbReference type="PROSITE" id="PS00198">
    <property type="entry name" value="4FE4S_FER_1"/>
    <property type="match status" value="1"/>
</dbReference>
<name>A0A1H6HWP1_MAGFU</name>
<dbReference type="GO" id="GO:0051539">
    <property type="term" value="F:4 iron, 4 sulfur cluster binding"/>
    <property type="evidence" value="ECO:0007669"/>
    <property type="project" value="UniProtKB-KW"/>
</dbReference>
<keyword evidence="1" id="KW-0004">4Fe-4S</keyword>
<dbReference type="PROSITE" id="PS51318">
    <property type="entry name" value="TAT"/>
    <property type="match status" value="1"/>
</dbReference>
<evidence type="ECO:0000259" key="6">
    <source>
        <dbReference type="PROSITE" id="PS51379"/>
    </source>
</evidence>
<evidence type="ECO:0000313" key="7">
    <source>
        <dbReference type="EMBL" id="SEH40488.1"/>
    </source>
</evidence>
<keyword evidence="3" id="KW-0408">Iron</keyword>
<dbReference type="InterPro" id="IPR050954">
    <property type="entry name" value="ET_IronSulfur_Cluster-Binding"/>
</dbReference>
<dbReference type="InterPro" id="IPR017900">
    <property type="entry name" value="4Fe4S_Fe_S_CS"/>
</dbReference>
<dbReference type="CDD" id="cd10551">
    <property type="entry name" value="PsrB"/>
    <property type="match status" value="1"/>
</dbReference>
<evidence type="ECO:0000256" key="2">
    <source>
        <dbReference type="ARBA" id="ARBA00022723"/>
    </source>
</evidence>
<dbReference type="SUPFAM" id="SSF54862">
    <property type="entry name" value="4Fe-4S ferredoxins"/>
    <property type="match status" value="1"/>
</dbReference>
<dbReference type="Proteomes" id="UP000182983">
    <property type="component" value="Unassembled WGS sequence"/>
</dbReference>
<dbReference type="AlphaFoldDB" id="A0A1H6HWP1"/>